<accession>I0GPZ0</accession>
<dbReference type="Proteomes" id="UP000007887">
    <property type="component" value="Chromosome"/>
</dbReference>
<dbReference type="AlphaFoldDB" id="I0GPZ0"/>
<proteinExistence type="predicted"/>
<reference evidence="2 3" key="1">
    <citation type="submission" date="2011-10" db="EMBL/GenBank/DDBJ databases">
        <title>Whole genome sequence of Selenomonas ruminantium subsp. lactilytica TAM6421.</title>
        <authorList>
            <person name="Oguchi A."/>
            <person name="Ankai A."/>
            <person name="Kaneko J."/>
            <person name="Yamada-Narita S."/>
            <person name="Fukui S."/>
            <person name="Takahashi M."/>
            <person name="Onodera T."/>
            <person name="Kojima S."/>
            <person name="Fushimi T."/>
            <person name="Abe N."/>
            <person name="Kamio Y."/>
            <person name="Yamazaki S."/>
            <person name="Fujita N."/>
        </authorList>
    </citation>
    <scope>NUCLEOTIDE SEQUENCE [LARGE SCALE GENOMIC DNA]</scope>
    <source>
        <strain evidence="3">NBRC 103574 / TAM6421</strain>
    </source>
</reference>
<keyword evidence="1" id="KW-0812">Transmembrane</keyword>
<name>I0GPZ0_SELRL</name>
<keyword evidence="1" id="KW-0472">Membrane</keyword>
<protein>
    <submittedName>
        <fullName evidence="2">Uncharacterized protein</fullName>
    </submittedName>
</protein>
<gene>
    <name evidence="2" type="ordered locus">SELR_11190</name>
</gene>
<evidence type="ECO:0000313" key="3">
    <source>
        <dbReference type="Proteomes" id="UP000007887"/>
    </source>
</evidence>
<feature type="transmembrane region" description="Helical" evidence="1">
    <location>
        <begin position="6"/>
        <end position="28"/>
    </location>
</feature>
<dbReference type="HOGENOM" id="CLU_2958146_0_0_9"/>
<evidence type="ECO:0000313" key="2">
    <source>
        <dbReference type="EMBL" id="BAL82827.1"/>
    </source>
</evidence>
<sequence>MGEVSEEHYLIGLIMSWMIIAILFWALIKQEIMIRSIEAERAERLAELEKERGKDGLDV</sequence>
<keyword evidence="1" id="KW-1133">Transmembrane helix</keyword>
<dbReference type="EMBL" id="AP012292">
    <property type="protein sequence ID" value="BAL82827.1"/>
    <property type="molecule type" value="Genomic_DNA"/>
</dbReference>
<dbReference type="PATRIC" id="fig|927704.6.peg.1153"/>
<organism evidence="2 3">
    <name type="scientific">Selenomonas ruminantium subsp. lactilytica (strain NBRC 103574 / TAM6421)</name>
    <dbReference type="NCBI Taxonomy" id="927704"/>
    <lineage>
        <taxon>Bacteria</taxon>
        <taxon>Bacillati</taxon>
        <taxon>Bacillota</taxon>
        <taxon>Negativicutes</taxon>
        <taxon>Selenomonadales</taxon>
        <taxon>Selenomonadaceae</taxon>
        <taxon>Selenomonas</taxon>
    </lineage>
</organism>
<evidence type="ECO:0000256" key="1">
    <source>
        <dbReference type="SAM" id="Phobius"/>
    </source>
</evidence>
<dbReference type="KEGG" id="sri:SELR_11190"/>
<dbReference type="RefSeq" id="WP_014424264.1">
    <property type="nucleotide sequence ID" value="NC_017068.1"/>
</dbReference>